<dbReference type="OrthoDB" id="10041557at2759"/>
<dbReference type="Proteomes" id="UP000663829">
    <property type="component" value="Unassembled WGS sequence"/>
</dbReference>
<feature type="non-terminal residue" evidence="1">
    <location>
        <position position="1"/>
    </location>
</feature>
<gene>
    <name evidence="1" type="ORF">GPM918_LOCUS34235</name>
    <name evidence="2" type="ORF">SRO942_LOCUS34934</name>
</gene>
<proteinExistence type="predicted"/>
<sequence>DEQDISQRWEEYGKKILALLKAGITIDPQMGKLIAEEYGVPLEE</sequence>
<keyword evidence="3" id="KW-1185">Reference proteome</keyword>
<reference evidence="1" key="1">
    <citation type="submission" date="2021-02" db="EMBL/GenBank/DDBJ databases">
        <authorList>
            <person name="Nowell W R."/>
        </authorList>
    </citation>
    <scope>NUCLEOTIDE SEQUENCE</scope>
</reference>
<protein>
    <submittedName>
        <fullName evidence="1">Uncharacterized protein</fullName>
    </submittedName>
</protein>
<evidence type="ECO:0000313" key="1">
    <source>
        <dbReference type="EMBL" id="CAF1437126.1"/>
    </source>
</evidence>
<evidence type="ECO:0000313" key="3">
    <source>
        <dbReference type="Proteomes" id="UP000663829"/>
    </source>
</evidence>
<name>A0A815NRS1_9BILA</name>
<evidence type="ECO:0000313" key="2">
    <source>
        <dbReference type="EMBL" id="CAF4314493.1"/>
    </source>
</evidence>
<dbReference type="EMBL" id="CAJOBC010084267">
    <property type="protein sequence ID" value="CAF4314493.1"/>
    <property type="molecule type" value="Genomic_DNA"/>
</dbReference>
<dbReference type="AlphaFoldDB" id="A0A815NRS1"/>
<organism evidence="1 3">
    <name type="scientific">Didymodactylos carnosus</name>
    <dbReference type="NCBI Taxonomy" id="1234261"/>
    <lineage>
        <taxon>Eukaryota</taxon>
        <taxon>Metazoa</taxon>
        <taxon>Spiralia</taxon>
        <taxon>Gnathifera</taxon>
        <taxon>Rotifera</taxon>
        <taxon>Eurotatoria</taxon>
        <taxon>Bdelloidea</taxon>
        <taxon>Philodinida</taxon>
        <taxon>Philodinidae</taxon>
        <taxon>Didymodactylos</taxon>
    </lineage>
</organism>
<dbReference type="Proteomes" id="UP000681722">
    <property type="component" value="Unassembled WGS sequence"/>
</dbReference>
<accession>A0A815NRS1</accession>
<comment type="caution">
    <text evidence="1">The sequence shown here is derived from an EMBL/GenBank/DDBJ whole genome shotgun (WGS) entry which is preliminary data.</text>
</comment>
<dbReference type="EMBL" id="CAJNOQ010018823">
    <property type="protein sequence ID" value="CAF1437126.1"/>
    <property type="molecule type" value="Genomic_DNA"/>
</dbReference>